<evidence type="ECO:0000313" key="1">
    <source>
        <dbReference type="EMBL" id="KKL86809.1"/>
    </source>
</evidence>
<proteinExistence type="predicted"/>
<protein>
    <submittedName>
        <fullName evidence="1">Uncharacterized protein</fullName>
    </submittedName>
</protein>
<feature type="non-terminal residue" evidence="1">
    <location>
        <position position="1"/>
    </location>
</feature>
<accession>A0A0F9FKA4</accession>
<name>A0A0F9FKA4_9ZZZZ</name>
<gene>
    <name evidence="1" type="ORF">LCGC14_1940990</name>
</gene>
<comment type="caution">
    <text evidence="1">The sequence shown here is derived from an EMBL/GenBank/DDBJ whole genome shotgun (WGS) entry which is preliminary data.</text>
</comment>
<sequence length="56" mass="6221">IMKVHMQFIDSKGFIHFGAAKSKASAIKSLKTLKGGTEIRWTSPNEVIVSQQYLKA</sequence>
<dbReference type="AlphaFoldDB" id="A0A0F9FKA4"/>
<organism evidence="1">
    <name type="scientific">marine sediment metagenome</name>
    <dbReference type="NCBI Taxonomy" id="412755"/>
    <lineage>
        <taxon>unclassified sequences</taxon>
        <taxon>metagenomes</taxon>
        <taxon>ecological metagenomes</taxon>
    </lineage>
</organism>
<dbReference type="EMBL" id="LAZR01021008">
    <property type="protein sequence ID" value="KKL86809.1"/>
    <property type="molecule type" value="Genomic_DNA"/>
</dbReference>
<reference evidence="1" key="1">
    <citation type="journal article" date="2015" name="Nature">
        <title>Complex archaea that bridge the gap between prokaryotes and eukaryotes.</title>
        <authorList>
            <person name="Spang A."/>
            <person name="Saw J.H."/>
            <person name="Jorgensen S.L."/>
            <person name="Zaremba-Niedzwiedzka K."/>
            <person name="Martijn J."/>
            <person name="Lind A.E."/>
            <person name="van Eijk R."/>
            <person name="Schleper C."/>
            <person name="Guy L."/>
            <person name="Ettema T.J."/>
        </authorList>
    </citation>
    <scope>NUCLEOTIDE SEQUENCE</scope>
</reference>